<protein>
    <submittedName>
        <fullName evidence="2">Uncharacterized protein</fullName>
    </submittedName>
</protein>
<keyword evidence="3" id="KW-1185">Reference proteome</keyword>
<dbReference type="EnsemblPlants" id="TuG1812G0500003900.01.T03">
    <property type="protein sequence ID" value="TuG1812G0500003900.01.T03.cds345806"/>
    <property type="gene ID" value="TuG1812G0500003900.01"/>
</dbReference>
<accession>A0A8R7UIM8</accession>
<evidence type="ECO:0000313" key="3">
    <source>
        <dbReference type="Proteomes" id="UP000015106"/>
    </source>
</evidence>
<dbReference type="EnsemblPlants" id="TuG1812G0500003900.01.T05">
    <property type="protein sequence ID" value="TuG1812G0500003900.01.T05.cds345796"/>
    <property type="gene ID" value="TuG1812G0500003900.01"/>
</dbReference>
<dbReference type="Proteomes" id="UP000015106">
    <property type="component" value="Chromosome 5"/>
</dbReference>
<proteinExistence type="predicted"/>
<reference evidence="3" key="1">
    <citation type="journal article" date="2013" name="Nature">
        <title>Draft genome of the wheat A-genome progenitor Triticum urartu.</title>
        <authorList>
            <person name="Ling H.Q."/>
            <person name="Zhao S."/>
            <person name="Liu D."/>
            <person name="Wang J."/>
            <person name="Sun H."/>
            <person name="Zhang C."/>
            <person name="Fan H."/>
            <person name="Li D."/>
            <person name="Dong L."/>
            <person name="Tao Y."/>
            <person name="Gao C."/>
            <person name="Wu H."/>
            <person name="Li Y."/>
            <person name="Cui Y."/>
            <person name="Guo X."/>
            <person name="Zheng S."/>
            <person name="Wang B."/>
            <person name="Yu K."/>
            <person name="Liang Q."/>
            <person name="Yang W."/>
            <person name="Lou X."/>
            <person name="Chen J."/>
            <person name="Feng M."/>
            <person name="Jian J."/>
            <person name="Zhang X."/>
            <person name="Luo G."/>
            <person name="Jiang Y."/>
            <person name="Liu J."/>
            <person name="Wang Z."/>
            <person name="Sha Y."/>
            <person name="Zhang B."/>
            <person name="Wu H."/>
            <person name="Tang D."/>
            <person name="Shen Q."/>
            <person name="Xue P."/>
            <person name="Zou S."/>
            <person name="Wang X."/>
            <person name="Liu X."/>
            <person name="Wang F."/>
            <person name="Yang Y."/>
            <person name="An X."/>
            <person name="Dong Z."/>
            <person name="Zhang K."/>
            <person name="Zhang X."/>
            <person name="Luo M.C."/>
            <person name="Dvorak J."/>
            <person name="Tong Y."/>
            <person name="Wang J."/>
            <person name="Yang H."/>
            <person name="Li Z."/>
            <person name="Wang D."/>
            <person name="Zhang A."/>
            <person name="Wang J."/>
        </authorList>
    </citation>
    <scope>NUCLEOTIDE SEQUENCE</scope>
    <source>
        <strain evidence="3">cv. G1812</strain>
    </source>
</reference>
<dbReference type="Gramene" id="TuG1812G0500003900.01.T05">
    <property type="protein sequence ID" value="TuG1812G0500003900.01.T05.cds345796"/>
    <property type="gene ID" value="TuG1812G0500003900.01"/>
</dbReference>
<evidence type="ECO:0000313" key="2">
    <source>
        <dbReference type="EnsemblPlants" id="TuG1812G0500003900.01.T04.cds345796"/>
    </source>
</evidence>
<dbReference type="EnsemblPlants" id="TuG1812G0500003900.01.T04">
    <property type="protein sequence ID" value="TuG1812G0500003900.01.T04.cds345796"/>
    <property type="gene ID" value="TuG1812G0500003900.01"/>
</dbReference>
<sequence>MGRPVGARRRRFGTAAKLQLGRRHGFLCKENETRGRSGRSSRRSEEKRRRRRPCSPESSPSADARCSGSMLGRTGMRAAVGGNWLRA</sequence>
<evidence type="ECO:0000256" key="1">
    <source>
        <dbReference type="SAM" id="MobiDB-lite"/>
    </source>
</evidence>
<reference evidence="2" key="2">
    <citation type="submission" date="2018-03" db="EMBL/GenBank/DDBJ databases">
        <title>The Triticum urartu genome reveals the dynamic nature of wheat genome evolution.</title>
        <authorList>
            <person name="Ling H."/>
            <person name="Ma B."/>
            <person name="Shi X."/>
            <person name="Liu H."/>
            <person name="Dong L."/>
            <person name="Sun H."/>
            <person name="Cao Y."/>
            <person name="Gao Q."/>
            <person name="Zheng S."/>
            <person name="Li Y."/>
            <person name="Yu Y."/>
            <person name="Du H."/>
            <person name="Qi M."/>
            <person name="Li Y."/>
            <person name="Yu H."/>
            <person name="Cui Y."/>
            <person name="Wang N."/>
            <person name="Chen C."/>
            <person name="Wu H."/>
            <person name="Zhao Y."/>
            <person name="Zhang J."/>
            <person name="Li Y."/>
            <person name="Zhou W."/>
            <person name="Zhang B."/>
            <person name="Hu W."/>
            <person name="Eijk M."/>
            <person name="Tang J."/>
            <person name="Witsenboer H."/>
            <person name="Zhao S."/>
            <person name="Li Z."/>
            <person name="Zhang A."/>
            <person name="Wang D."/>
            <person name="Liang C."/>
        </authorList>
    </citation>
    <scope>NUCLEOTIDE SEQUENCE [LARGE SCALE GENOMIC DNA]</scope>
    <source>
        <strain evidence="2">cv. G1812</strain>
    </source>
</reference>
<name>A0A8R7UIM8_TRIUA</name>
<reference evidence="2" key="3">
    <citation type="submission" date="2022-06" db="UniProtKB">
        <authorList>
            <consortium name="EnsemblPlants"/>
        </authorList>
    </citation>
    <scope>IDENTIFICATION</scope>
</reference>
<dbReference type="Gramene" id="TuG1812G0500003900.01.T04">
    <property type="protein sequence ID" value="TuG1812G0500003900.01.T04.cds345796"/>
    <property type="gene ID" value="TuG1812G0500003900.01"/>
</dbReference>
<dbReference type="Gramene" id="TuG1812G0500003900.01.T03">
    <property type="protein sequence ID" value="TuG1812G0500003900.01.T03.cds345806"/>
    <property type="gene ID" value="TuG1812G0500003900.01"/>
</dbReference>
<dbReference type="Gramene" id="TuG1812G0500003900.01.T01">
    <property type="protein sequence ID" value="TuG1812G0500003900.01.T01.cds345796"/>
    <property type="gene ID" value="TuG1812G0500003900.01"/>
</dbReference>
<dbReference type="Gramene" id="TuG1812G0500003900.01.T02">
    <property type="protein sequence ID" value="TuG1812G0500003900.01.T02.cds345796"/>
    <property type="gene ID" value="TuG1812G0500003900.01"/>
</dbReference>
<dbReference type="EnsemblPlants" id="TuG1812G0500003900.01.T01">
    <property type="protein sequence ID" value="TuG1812G0500003900.01.T01.cds345796"/>
    <property type="gene ID" value="TuG1812G0500003900.01"/>
</dbReference>
<dbReference type="EnsemblPlants" id="TuG1812G0500003900.01.T02">
    <property type="protein sequence ID" value="TuG1812G0500003900.01.T02.cds345796"/>
    <property type="gene ID" value="TuG1812G0500003900.01"/>
</dbReference>
<organism evidence="2 3">
    <name type="scientific">Triticum urartu</name>
    <name type="common">Red wild einkorn</name>
    <name type="synonym">Crithodium urartu</name>
    <dbReference type="NCBI Taxonomy" id="4572"/>
    <lineage>
        <taxon>Eukaryota</taxon>
        <taxon>Viridiplantae</taxon>
        <taxon>Streptophyta</taxon>
        <taxon>Embryophyta</taxon>
        <taxon>Tracheophyta</taxon>
        <taxon>Spermatophyta</taxon>
        <taxon>Magnoliopsida</taxon>
        <taxon>Liliopsida</taxon>
        <taxon>Poales</taxon>
        <taxon>Poaceae</taxon>
        <taxon>BOP clade</taxon>
        <taxon>Pooideae</taxon>
        <taxon>Triticodae</taxon>
        <taxon>Triticeae</taxon>
        <taxon>Triticinae</taxon>
        <taxon>Triticum</taxon>
    </lineage>
</organism>
<feature type="region of interest" description="Disordered" evidence="1">
    <location>
        <begin position="26"/>
        <end position="87"/>
    </location>
</feature>
<dbReference type="AlphaFoldDB" id="A0A8R7UIM8"/>